<evidence type="ECO:0000313" key="1">
    <source>
        <dbReference type="EnsemblMetazoa" id="XP_029347744.1"/>
    </source>
</evidence>
<dbReference type="OrthoDB" id="6628078at2759"/>
<reference evidence="1" key="2">
    <citation type="submission" date="2022-06" db="UniProtKB">
        <authorList>
            <consortium name="EnsemblMetazoa"/>
        </authorList>
    </citation>
    <scope>IDENTIFICATION</scope>
</reference>
<organism evidence="1 2">
    <name type="scientific">Acyrthosiphon pisum</name>
    <name type="common">Pea aphid</name>
    <dbReference type="NCBI Taxonomy" id="7029"/>
    <lineage>
        <taxon>Eukaryota</taxon>
        <taxon>Metazoa</taxon>
        <taxon>Ecdysozoa</taxon>
        <taxon>Arthropoda</taxon>
        <taxon>Hexapoda</taxon>
        <taxon>Insecta</taxon>
        <taxon>Pterygota</taxon>
        <taxon>Neoptera</taxon>
        <taxon>Paraneoptera</taxon>
        <taxon>Hemiptera</taxon>
        <taxon>Sternorrhyncha</taxon>
        <taxon>Aphidomorpha</taxon>
        <taxon>Aphidoidea</taxon>
        <taxon>Aphididae</taxon>
        <taxon>Macrosiphini</taxon>
        <taxon>Acyrthosiphon</taxon>
    </lineage>
</organism>
<dbReference type="KEGG" id="api:100573707"/>
<name>A0A8R2NWE9_ACYPI</name>
<dbReference type="EnsemblMetazoa" id="XM_029491884.1">
    <property type="protein sequence ID" value="XP_029347744.1"/>
    <property type="gene ID" value="LOC100573707"/>
</dbReference>
<dbReference type="AlphaFoldDB" id="A0A8R2NWE9"/>
<evidence type="ECO:0000313" key="2">
    <source>
        <dbReference type="Proteomes" id="UP000007819"/>
    </source>
</evidence>
<keyword evidence="2" id="KW-1185">Reference proteome</keyword>
<accession>A0A8R2NWE9</accession>
<dbReference type="Proteomes" id="UP000007819">
    <property type="component" value="Unassembled WGS sequence"/>
</dbReference>
<proteinExistence type="predicted"/>
<protein>
    <submittedName>
        <fullName evidence="1">Uncharacterized protein</fullName>
    </submittedName>
</protein>
<reference evidence="2" key="1">
    <citation type="submission" date="2010-06" db="EMBL/GenBank/DDBJ databases">
        <authorList>
            <person name="Jiang H."/>
            <person name="Abraham K."/>
            <person name="Ali S."/>
            <person name="Alsbrooks S.L."/>
            <person name="Anim B.N."/>
            <person name="Anosike U.S."/>
            <person name="Attaway T."/>
            <person name="Bandaranaike D.P."/>
            <person name="Battles P.K."/>
            <person name="Bell S.N."/>
            <person name="Bell A.V."/>
            <person name="Beltran B."/>
            <person name="Bickham C."/>
            <person name="Bustamante Y."/>
            <person name="Caleb T."/>
            <person name="Canada A."/>
            <person name="Cardenas V."/>
            <person name="Carter K."/>
            <person name="Chacko J."/>
            <person name="Chandrabose M.N."/>
            <person name="Chavez D."/>
            <person name="Chavez A."/>
            <person name="Chen L."/>
            <person name="Chu H.-S."/>
            <person name="Claassen K.J."/>
            <person name="Cockrell R."/>
            <person name="Collins M."/>
            <person name="Cooper J.A."/>
            <person name="Cree A."/>
            <person name="Curry S.M."/>
            <person name="Da Y."/>
            <person name="Dao M.D."/>
            <person name="Das B."/>
            <person name="Davila M.-L."/>
            <person name="Davy-Carroll L."/>
            <person name="Denson S."/>
            <person name="Dinh H."/>
            <person name="Ebong V.E."/>
            <person name="Edwards J.R."/>
            <person name="Egan A."/>
            <person name="El-Daye J."/>
            <person name="Escobedo L."/>
            <person name="Fernandez S."/>
            <person name="Fernando P.R."/>
            <person name="Flagg N."/>
            <person name="Forbes L.D."/>
            <person name="Fowler R.G."/>
            <person name="Fu Q."/>
            <person name="Gabisi R.A."/>
            <person name="Ganer J."/>
            <person name="Garbino Pronczuk A."/>
            <person name="Garcia R.M."/>
            <person name="Garner T."/>
            <person name="Garrett T.E."/>
            <person name="Gonzalez D.A."/>
            <person name="Hamid H."/>
            <person name="Hawkins E.S."/>
            <person name="Hirani K."/>
            <person name="Hogues M.E."/>
            <person name="Hollins B."/>
            <person name="Hsiao C.-H."/>
            <person name="Jabil R."/>
            <person name="James M.L."/>
            <person name="Jhangiani S.N."/>
            <person name="Johnson B."/>
            <person name="Johnson Q."/>
            <person name="Joshi V."/>
            <person name="Kalu J.B."/>
            <person name="Kam C."/>
            <person name="Kashfia A."/>
            <person name="Keebler J."/>
            <person name="Kisamo H."/>
            <person name="Kovar C.L."/>
            <person name="Lago L.A."/>
            <person name="Lai C.-Y."/>
            <person name="Laidlaw J."/>
            <person name="Lara F."/>
            <person name="Le T.-K."/>
            <person name="Lee S.L."/>
            <person name="Legall F.H."/>
            <person name="Lemon S.J."/>
            <person name="Lewis L.R."/>
            <person name="Li B."/>
            <person name="Liu Y."/>
            <person name="Liu Y.-S."/>
            <person name="Lopez J."/>
            <person name="Lozado R.J."/>
            <person name="Lu J."/>
            <person name="Madu R.C."/>
            <person name="Maheshwari M."/>
            <person name="Maheshwari R."/>
            <person name="Malloy K."/>
            <person name="Martinez E."/>
            <person name="Mathew T."/>
            <person name="Mercado I.C."/>
            <person name="Mercado C."/>
            <person name="Meyer B."/>
            <person name="Montgomery K."/>
            <person name="Morgan M.B."/>
            <person name="Munidasa M."/>
            <person name="Nazareth L.V."/>
            <person name="Nelson J."/>
            <person name="Ng B.M."/>
            <person name="Nguyen N.B."/>
            <person name="Nguyen P.Q."/>
            <person name="Nguyen T."/>
            <person name="Obregon M."/>
            <person name="Okwuonu G.O."/>
            <person name="Onwere C.G."/>
            <person name="Orozco G."/>
            <person name="Parra A."/>
            <person name="Patel S."/>
            <person name="Patil S."/>
            <person name="Perez A."/>
            <person name="Perez Y."/>
            <person name="Pham C."/>
            <person name="Primus E.L."/>
            <person name="Pu L.-L."/>
            <person name="Puazo M."/>
            <person name="Qin X."/>
            <person name="Quiroz J.B."/>
            <person name="Reese J."/>
            <person name="Richards S."/>
            <person name="Rives C.M."/>
            <person name="Robberts R."/>
            <person name="Ruiz S.J."/>
            <person name="Ruiz M.J."/>
            <person name="Santibanez J."/>
            <person name="Schneider B.W."/>
            <person name="Sisson I."/>
            <person name="Smith M."/>
            <person name="Sodergren E."/>
            <person name="Song X.-Z."/>
            <person name="Song B.B."/>
            <person name="Summersgill H."/>
            <person name="Thelus R."/>
            <person name="Thornton R.D."/>
            <person name="Trejos Z.Y."/>
            <person name="Usmani K."/>
            <person name="Vattathil S."/>
            <person name="Villasana D."/>
            <person name="Walker D.L."/>
            <person name="Wang S."/>
            <person name="Wang K."/>
            <person name="White C.S."/>
            <person name="Williams A.C."/>
            <person name="Williamson J."/>
            <person name="Wilson K."/>
            <person name="Woghiren I.O."/>
            <person name="Woodworth J.R."/>
            <person name="Worley K.C."/>
            <person name="Wright R.A."/>
            <person name="Wu W."/>
            <person name="Young L."/>
            <person name="Zhang L."/>
            <person name="Zhang J."/>
            <person name="Zhu Y."/>
            <person name="Muzny D.M."/>
            <person name="Weinstock G."/>
            <person name="Gibbs R.A."/>
        </authorList>
    </citation>
    <scope>NUCLEOTIDE SEQUENCE [LARGE SCALE GENOMIC DNA]</scope>
    <source>
        <strain evidence="2">LSR1</strain>
    </source>
</reference>
<sequence length="108" mass="12278">MIALLDLMNIAFLCQLIILFCLMQKTFLLLKIGNQHNSLNSAVTAIFDFCFERSYVSIFSYHGRTKKSFKSLGIFQVMQDTLSGRVSSPQDTDTITKVIINILKHAKK</sequence>
<dbReference type="RefSeq" id="XP_029347744.1">
    <property type="nucleotide sequence ID" value="XM_029491884.1"/>
</dbReference>
<dbReference type="GeneID" id="100573707"/>